<keyword evidence="4" id="KW-0282">Flagellum</keyword>
<comment type="subcellular location">
    <subcellularLocation>
        <location evidence="1">Periplasmic flagellum</location>
    </subcellularLocation>
</comment>
<dbReference type="GO" id="GO:0030288">
    <property type="term" value="C:outer membrane-bounded periplasmic space"/>
    <property type="evidence" value="ECO:0007669"/>
    <property type="project" value="InterPro"/>
</dbReference>
<keyword evidence="4" id="KW-0969">Cilium</keyword>
<keyword evidence="3" id="KW-0975">Bacterial flagellum</keyword>
<gene>
    <name evidence="4" type="ORF">EHS11_05220</name>
</gene>
<dbReference type="Proteomes" id="UP000298264">
    <property type="component" value="Unassembled WGS sequence"/>
</dbReference>
<protein>
    <submittedName>
        <fullName evidence="4">Flagellar assembly protein FlaA</fullName>
    </submittedName>
</protein>
<evidence type="ECO:0000256" key="1">
    <source>
        <dbReference type="ARBA" id="ARBA00004631"/>
    </source>
</evidence>
<dbReference type="InterPro" id="IPR006714">
    <property type="entry name" value="FlaA"/>
</dbReference>
<dbReference type="AlphaFoldDB" id="A0A4R9LSP4"/>
<dbReference type="RefSeq" id="WP_135763356.1">
    <property type="nucleotide sequence ID" value="NZ_RQHV01000036.1"/>
</dbReference>
<dbReference type="Pfam" id="PF04620">
    <property type="entry name" value="FlaA"/>
    <property type="match status" value="1"/>
</dbReference>
<keyword evidence="2" id="KW-0574">Periplasm</keyword>
<name>A0A4R9LSP4_9LEPT</name>
<organism evidence="4 5">
    <name type="scientific">Leptospira ilyithenensis</name>
    <dbReference type="NCBI Taxonomy" id="2484901"/>
    <lineage>
        <taxon>Bacteria</taxon>
        <taxon>Pseudomonadati</taxon>
        <taxon>Spirochaetota</taxon>
        <taxon>Spirochaetia</taxon>
        <taxon>Leptospirales</taxon>
        <taxon>Leptospiraceae</taxon>
        <taxon>Leptospira</taxon>
    </lineage>
</organism>
<sequence length="251" mass="29402">MFLFIKKVNIFFLLLLFFCLDLSGAPRPWDRDEEGRVLRLQKALENEKNYVLFLAEDFEGERPWSIYRSDSFLNHTEFSANLPDSSAFPQEKEILKNNGYPNVQTQNSFLIHSYVENPKRDHWTIRPEEQLLLPLGLPIQAIIWVYSEGHHMALDLVVTQKKSKEIYLPLGILNFFGWRRLEVPINLPKENARLIQSFSLPVSVKAFRLTSQPTQKQGAFHLYFDQLCFLMDKSTFVYPGSEVQDTWGNKR</sequence>
<dbReference type="EMBL" id="RQHV01000036">
    <property type="protein sequence ID" value="TGN11912.1"/>
    <property type="molecule type" value="Genomic_DNA"/>
</dbReference>
<dbReference type="GO" id="GO:0071973">
    <property type="term" value="P:bacterial-type flagellum-dependent cell motility"/>
    <property type="evidence" value="ECO:0007669"/>
    <property type="project" value="InterPro"/>
</dbReference>
<proteinExistence type="predicted"/>
<evidence type="ECO:0000313" key="4">
    <source>
        <dbReference type="EMBL" id="TGN11912.1"/>
    </source>
</evidence>
<dbReference type="GO" id="GO:0055040">
    <property type="term" value="C:periplasmic flagellum"/>
    <property type="evidence" value="ECO:0007669"/>
    <property type="project" value="UniProtKB-SubCell"/>
</dbReference>
<keyword evidence="4" id="KW-0966">Cell projection</keyword>
<reference evidence="4" key="1">
    <citation type="journal article" date="2019" name="PLoS Negl. Trop. Dis.">
        <title>Revisiting the worldwide diversity of Leptospira species in the environment.</title>
        <authorList>
            <person name="Vincent A.T."/>
            <person name="Schiettekatte O."/>
            <person name="Bourhy P."/>
            <person name="Veyrier F.J."/>
            <person name="Picardeau M."/>
        </authorList>
    </citation>
    <scope>NUCLEOTIDE SEQUENCE [LARGE SCALE GENOMIC DNA]</scope>
    <source>
        <strain evidence="4">201400974</strain>
    </source>
</reference>
<evidence type="ECO:0000256" key="3">
    <source>
        <dbReference type="ARBA" id="ARBA00023143"/>
    </source>
</evidence>
<keyword evidence="5" id="KW-1185">Reference proteome</keyword>
<dbReference type="Gene3D" id="2.60.120.430">
    <property type="entry name" value="Galactose-binding lectin"/>
    <property type="match status" value="1"/>
</dbReference>
<comment type="caution">
    <text evidence="4">The sequence shown here is derived from an EMBL/GenBank/DDBJ whole genome shotgun (WGS) entry which is preliminary data.</text>
</comment>
<evidence type="ECO:0000313" key="5">
    <source>
        <dbReference type="Proteomes" id="UP000298264"/>
    </source>
</evidence>
<evidence type="ECO:0000256" key="2">
    <source>
        <dbReference type="ARBA" id="ARBA00022764"/>
    </source>
</evidence>
<dbReference type="OrthoDB" id="357930at2"/>
<accession>A0A4R9LSP4</accession>